<name>A0AAD6S2G2_9AGAR</name>
<proteinExistence type="predicted"/>
<accession>A0AAD6S2G2</accession>
<feature type="region of interest" description="Disordered" evidence="1">
    <location>
        <begin position="54"/>
        <end position="79"/>
    </location>
</feature>
<keyword evidence="3" id="KW-1185">Reference proteome</keyword>
<evidence type="ECO:0000313" key="3">
    <source>
        <dbReference type="Proteomes" id="UP001218188"/>
    </source>
</evidence>
<reference evidence="2" key="1">
    <citation type="submission" date="2023-03" db="EMBL/GenBank/DDBJ databases">
        <title>Massive genome expansion in bonnet fungi (Mycena s.s.) driven by repeated elements and novel gene families across ecological guilds.</title>
        <authorList>
            <consortium name="Lawrence Berkeley National Laboratory"/>
            <person name="Harder C.B."/>
            <person name="Miyauchi S."/>
            <person name="Viragh M."/>
            <person name="Kuo A."/>
            <person name="Thoen E."/>
            <person name="Andreopoulos B."/>
            <person name="Lu D."/>
            <person name="Skrede I."/>
            <person name="Drula E."/>
            <person name="Henrissat B."/>
            <person name="Morin E."/>
            <person name="Kohler A."/>
            <person name="Barry K."/>
            <person name="LaButti K."/>
            <person name="Morin E."/>
            <person name="Salamov A."/>
            <person name="Lipzen A."/>
            <person name="Mereny Z."/>
            <person name="Hegedus B."/>
            <person name="Baldrian P."/>
            <person name="Stursova M."/>
            <person name="Weitz H."/>
            <person name="Taylor A."/>
            <person name="Grigoriev I.V."/>
            <person name="Nagy L.G."/>
            <person name="Martin F."/>
            <person name="Kauserud H."/>
        </authorList>
    </citation>
    <scope>NUCLEOTIDE SEQUENCE</scope>
    <source>
        <strain evidence="2">CBHHK200</strain>
    </source>
</reference>
<organism evidence="2 3">
    <name type="scientific">Mycena alexandri</name>
    <dbReference type="NCBI Taxonomy" id="1745969"/>
    <lineage>
        <taxon>Eukaryota</taxon>
        <taxon>Fungi</taxon>
        <taxon>Dikarya</taxon>
        <taxon>Basidiomycota</taxon>
        <taxon>Agaricomycotina</taxon>
        <taxon>Agaricomycetes</taxon>
        <taxon>Agaricomycetidae</taxon>
        <taxon>Agaricales</taxon>
        <taxon>Marasmiineae</taxon>
        <taxon>Mycenaceae</taxon>
        <taxon>Mycena</taxon>
    </lineage>
</organism>
<dbReference type="Proteomes" id="UP001218188">
    <property type="component" value="Unassembled WGS sequence"/>
</dbReference>
<sequence>MSASIERKKRPFHFPDSAFTTDPGIAPNLLSFFPVINKDPGPGVRRPLTLKTPRARLKPLTSGRTNPLPAPEKSGSSERMRRLRPINIAKARIPARSRTVVATPGVRETRDEALTVEDLWRPGVGPPALECHPDDRCGLCLHLLSHPVLIWLEWQWDCPECDRKMTTAPFRNLAAETFIQRIYGDWDQSTVTYEWGGLTFPVIPTA</sequence>
<evidence type="ECO:0000313" key="2">
    <source>
        <dbReference type="EMBL" id="KAJ7019076.1"/>
    </source>
</evidence>
<gene>
    <name evidence="2" type="ORF">C8F04DRAFT_1198118</name>
</gene>
<comment type="caution">
    <text evidence="2">The sequence shown here is derived from an EMBL/GenBank/DDBJ whole genome shotgun (WGS) entry which is preliminary data.</text>
</comment>
<evidence type="ECO:0000256" key="1">
    <source>
        <dbReference type="SAM" id="MobiDB-lite"/>
    </source>
</evidence>
<dbReference type="AlphaFoldDB" id="A0AAD6S2G2"/>
<dbReference type="EMBL" id="JARJCM010000308">
    <property type="protein sequence ID" value="KAJ7019076.1"/>
    <property type="molecule type" value="Genomic_DNA"/>
</dbReference>
<protein>
    <submittedName>
        <fullName evidence="2">Uncharacterized protein</fullName>
    </submittedName>
</protein>